<comment type="caution">
    <text evidence="10">The sequence shown here is derived from an EMBL/GenBank/DDBJ whole genome shotgun (WGS) entry which is preliminary data.</text>
</comment>
<feature type="active site" description="Proton acceptor" evidence="8">
    <location>
        <position position="327"/>
    </location>
</feature>
<keyword evidence="11" id="KW-1185">Reference proteome</keyword>
<name>A0A4R2KI98_9RHOB</name>
<evidence type="ECO:0000256" key="8">
    <source>
        <dbReference type="HAMAP-Rule" id="MF_00210"/>
    </source>
</evidence>
<dbReference type="PANTHER" id="PTHR21090:SF5">
    <property type="entry name" value="PENTAFUNCTIONAL AROM POLYPEPTIDE"/>
    <property type="match status" value="1"/>
</dbReference>
<evidence type="ECO:0000259" key="9">
    <source>
        <dbReference type="Pfam" id="PF00275"/>
    </source>
</evidence>
<evidence type="ECO:0000256" key="6">
    <source>
        <dbReference type="ARBA" id="ARBA00023141"/>
    </source>
</evidence>
<feature type="binding site" evidence="8">
    <location>
        <position position="358"/>
    </location>
    <ligand>
        <name>phosphoenolpyruvate</name>
        <dbReference type="ChEBI" id="CHEBI:58702"/>
    </ligand>
</feature>
<dbReference type="InterPro" id="IPR036968">
    <property type="entry name" value="Enolpyruvate_Tfrase_sf"/>
</dbReference>
<reference evidence="10 11" key="1">
    <citation type="submission" date="2019-03" db="EMBL/GenBank/DDBJ databases">
        <title>Genomic Encyclopedia of Type Strains, Phase IV (KMG-IV): sequencing the most valuable type-strain genomes for metagenomic binning, comparative biology and taxonomic classification.</title>
        <authorList>
            <person name="Goeker M."/>
        </authorList>
    </citation>
    <scope>NUCLEOTIDE SEQUENCE [LARGE SCALE GENOMIC DNA]</scope>
    <source>
        <strain evidence="10 11">DSM 4868</strain>
    </source>
</reference>
<evidence type="ECO:0000256" key="7">
    <source>
        <dbReference type="ARBA" id="ARBA00044633"/>
    </source>
</evidence>
<comment type="similarity">
    <text evidence="2 8">Belongs to the EPSP synthase family.</text>
</comment>
<sequence>MSAHGDPIPMIARRTGPLNGIADVPGDKSISHRALILGALSVGETRITGLLEGQDVLDTGRAMRAFGAEVLHLGPGEWLVNGVGVGGFAEPGDVIDCGNSGTGVRLIMGAMATSPVTATFTGDASLRKRPMGRVTDPLALFGAAAYGRTGGRLPMTVVGAADPVPVRYAVPVPSAQVKSAVLLAGLNAPGETVVIEREPTRDHTERMLAGFGATLGIEDTEEGRVIALTGQPELRPQTIAVPRDPSSAAFPVCAALIVEGSDVLVPGIGLNPTRAGLFDTLREMGADLSYENPREEGGEPVADLRARFSPAMRGIEVPPERAPSMIDEYPILAVVAAFAEGPTTMRGVRELRVKESDRIAAMADGLTACGARVETGEDWMVVHGMGPGGLPGGATCATHLDHRIAMSFLCAGLAARNPVTVDDAGPIATSFPVFEPLMEKLGAAFARAGA</sequence>
<dbReference type="SUPFAM" id="SSF55205">
    <property type="entry name" value="EPT/RTPC-like"/>
    <property type="match status" value="1"/>
</dbReference>
<feature type="binding site" evidence="8">
    <location>
        <position position="403"/>
    </location>
    <ligand>
        <name>phosphoenolpyruvate</name>
        <dbReference type="ChEBI" id="CHEBI:58702"/>
    </ligand>
</feature>
<dbReference type="NCBIfam" id="TIGR01356">
    <property type="entry name" value="aroA"/>
    <property type="match status" value="1"/>
</dbReference>
<comment type="function">
    <text evidence="8">Catalyzes the transfer of the enolpyruvyl moiety of phosphoenolpyruvate (PEP) to the 5-hydroxyl of shikimate-3-phosphate (S3P) to produce enolpyruvyl shikimate-3-phosphate and inorganic phosphate.</text>
</comment>
<evidence type="ECO:0000313" key="11">
    <source>
        <dbReference type="Proteomes" id="UP000295142"/>
    </source>
</evidence>
<dbReference type="UniPathway" id="UPA00053">
    <property type="reaction ID" value="UER00089"/>
</dbReference>
<feature type="domain" description="Enolpyruvate transferase" evidence="9">
    <location>
        <begin position="15"/>
        <end position="436"/>
    </location>
</feature>
<protein>
    <recommendedName>
        <fullName evidence="8">3-phosphoshikimate 1-carboxyvinyltransferase</fullName>
        <ecNumber evidence="8">2.5.1.19</ecNumber>
    </recommendedName>
    <alternativeName>
        <fullName evidence="8">5-enolpyruvylshikimate-3-phosphate synthase</fullName>
        <shortName evidence="8">EPSP synthase</shortName>
        <shortName evidence="8">EPSPS</shortName>
    </alternativeName>
</protein>
<gene>
    <name evidence="8" type="primary">aroA</name>
    <name evidence="10" type="ORF">EV655_105205</name>
</gene>
<accession>A0A4R2KI98</accession>
<feature type="binding site" evidence="8">
    <location>
        <position position="129"/>
    </location>
    <ligand>
        <name>phosphoenolpyruvate</name>
        <dbReference type="ChEBI" id="CHEBI:58702"/>
    </ligand>
</feature>
<dbReference type="InterPro" id="IPR006264">
    <property type="entry name" value="EPSP_synthase"/>
</dbReference>
<evidence type="ECO:0000256" key="3">
    <source>
        <dbReference type="ARBA" id="ARBA00022490"/>
    </source>
</evidence>
<dbReference type="GO" id="GO:0003866">
    <property type="term" value="F:3-phosphoshikimate 1-carboxyvinyltransferase activity"/>
    <property type="evidence" value="ECO:0007669"/>
    <property type="project" value="UniProtKB-UniRule"/>
</dbReference>
<comment type="caution">
    <text evidence="8">Lacks conserved residue(s) required for the propagation of feature annotation.</text>
</comment>
<dbReference type="EMBL" id="SLWW01000005">
    <property type="protein sequence ID" value="TCO72097.1"/>
    <property type="molecule type" value="Genomic_DNA"/>
</dbReference>
<dbReference type="Pfam" id="PF00275">
    <property type="entry name" value="EPSP_synthase"/>
    <property type="match status" value="1"/>
</dbReference>
<dbReference type="GO" id="GO:0005737">
    <property type="term" value="C:cytoplasm"/>
    <property type="evidence" value="ECO:0007669"/>
    <property type="project" value="UniProtKB-SubCell"/>
</dbReference>
<feature type="binding site" evidence="8">
    <location>
        <position position="327"/>
    </location>
    <ligand>
        <name>3-phosphoshikimate</name>
        <dbReference type="ChEBI" id="CHEBI:145989"/>
    </ligand>
</feature>
<comment type="catalytic activity">
    <reaction evidence="7">
        <text>3-phosphoshikimate + phosphoenolpyruvate = 5-O-(1-carboxyvinyl)-3-phosphoshikimate + phosphate</text>
        <dbReference type="Rhea" id="RHEA:21256"/>
        <dbReference type="ChEBI" id="CHEBI:43474"/>
        <dbReference type="ChEBI" id="CHEBI:57701"/>
        <dbReference type="ChEBI" id="CHEBI:58702"/>
        <dbReference type="ChEBI" id="CHEBI:145989"/>
        <dbReference type="EC" id="2.5.1.19"/>
    </reaction>
    <physiologicalReaction direction="left-to-right" evidence="7">
        <dbReference type="Rhea" id="RHEA:21257"/>
    </physiologicalReaction>
</comment>
<proteinExistence type="inferred from homology"/>
<keyword evidence="5 8" id="KW-0808">Transferase</keyword>
<dbReference type="InterPro" id="IPR001986">
    <property type="entry name" value="Enolpyruvate_Tfrase_dom"/>
</dbReference>
<dbReference type="HAMAP" id="MF_00210">
    <property type="entry name" value="EPSP_synth"/>
    <property type="match status" value="1"/>
</dbReference>
<comment type="subunit">
    <text evidence="8">Monomer.</text>
</comment>
<dbReference type="PANTHER" id="PTHR21090">
    <property type="entry name" value="AROM/DEHYDROQUINATE SYNTHASE"/>
    <property type="match status" value="1"/>
</dbReference>
<dbReference type="PIRSF" id="PIRSF000505">
    <property type="entry name" value="EPSPS"/>
    <property type="match status" value="1"/>
</dbReference>
<dbReference type="FunFam" id="3.65.10.10:FF:000005">
    <property type="entry name" value="3-phosphoshikimate 1-carboxyvinyltransferase"/>
    <property type="match status" value="1"/>
</dbReference>
<keyword evidence="4 8" id="KW-0028">Amino-acid biosynthesis</keyword>
<dbReference type="AlphaFoldDB" id="A0A4R2KI98"/>
<feature type="binding site" evidence="8">
    <location>
        <position position="176"/>
    </location>
    <ligand>
        <name>3-phosphoshikimate</name>
        <dbReference type="ChEBI" id="CHEBI:145989"/>
    </ligand>
</feature>
<feature type="binding site" evidence="8">
    <location>
        <position position="101"/>
    </location>
    <ligand>
        <name>phosphoenolpyruvate</name>
        <dbReference type="ChEBI" id="CHEBI:58702"/>
    </ligand>
</feature>
<comment type="subcellular location">
    <subcellularLocation>
        <location evidence="8">Cytoplasm</location>
    </subcellularLocation>
</comment>
<dbReference type="InterPro" id="IPR023193">
    <property type="entry name" value="EPSP_synthase_CS"/>
</dbReference>
<feature type="binding site" evidence="8">
    <location>
        <position position="33"/>
    </location>
    <ligand>
        <name>3-phosphoshikimate</name>
        <dbReference type="ChEBI" id="CHEBI:145989"/>
    </ligand>
</feature>
<feature type="binding site" evidence="8">
    <location>
        <position position="176"/>
    </location>
    <ligand>
        <name>phosphoenolpyruvate</name>
        <dbReference type="ChEBI" id="CHEBI:58702"/>
    </ligand>
</feature>
<feature type="binding site" evidence="8">
    <location>
        <position position="354"/>
    </location>
    <ligand>
        <name>3-phosphoshikimate</name>
        <dbReference type="ChEBI" id="CHEBI:145989"/>
    </ligand>
</feature>
<evidence type="ECO:0000256" key="4">
    <source>
        <dbReference type="ARBA" id="ARBA00022605"/>
    </source>
</evidence>
<dbReference type="GO" id="GO:0008652">
    <property type="term" value="P:amino acid biosynthetic process"/>
    <property type="evidence" value="ECO:0007669"/>
    <property type="project" value="UniProtKB-KW"/>
</dbReference>
<dbReference type="PROSITE" id="PS00104">
    <property type="entry name" value="EPSP_SYNTHASE_1"/>
    <property type="match status" value="1"/>
</dbReference>
<feature type="binding site" evidence="8">
    <location>
        <position position="28"/>
    </location>
    <ligand>
        <name>phosphoenolpyruvate</name>
        <dbReference type="ChEBI" id="CHEBI:58702"/>
    </ligand>
</feature>
<keyword evidence="3 8" id="KW-0963">Cytoplasm</keyword>
<dbReference type="PROSITE" id="PS00885">
    <property type="entry name" value="EPSP_SYNTHASE_2"/>
    <property type="match status" value="1"/>
</dbReference>
<dbReference type="Proteomes" id="UP000295142">
    <property type="component" value="Unassembled WGS sequence"/>
</dbReference>
<feature type="binding site" evidence="8">
    <location>
        <position position="28"/>
    </location>
    <ligand>
        <name>3-phosphoshikimate</name>
        <dbReference type="ChEBI" id="CHEBI:145989"/>
    </ligand>
</feature>
<feature type="binding site" evidence="8">
    <location>
        <position position="29"/>
    </location>
    <ligand>
        <name>3-phosphoshikimate</name>
        <dbReference type="ChEBI" id="CHEBI:145989"/>
    </ligand>
</feature>
<organism evidence="10 11">
    <name type="scientific">Rhodovulum euryhalinum</name>
    <dbReference type="NCBI Taxonomy" id="35805"/>
    <lineage>
        <taxon>Bacteria</taxon>
        <taxon>Pseudomonadati</taxon>
        <taxon>Pseudomonadota</taxon>
        <taxon>Alphaproteobacteria</taxon>
        <taxon>Rhodobacterales</taxon>
        <taxon>Paracoccaceae</taxon>
        <taxon>Rhodovulum</taxon>
    </lineage>
</organism>
<dbReference type="GO" id="GO:0009073">
    <property type="term" value="P:aromatic amino acid family biosynthetic process"/>
    <property type="evidence" value="ECO:0007669"/>
    <property type="project" value="UniProtKB-KW"/>
</dbReference>
<dbReference type="Gene3D" id="3.65.10.10">
    <property type="entry name" value="Enolpyruvate transferase domain"/>
    <property type="match status" value="2"/>
</dbReference>
<dbReference type="RefSeq" id="WP_132543645.1">
    <property type="nucleotide sequence ID" value="NZ_SLWW01000005.1"/>
</dbReference>
<dbReference type="CDD" id="cd01556">
    <property type="entry name" value="EPSP_synthase"/>
    <property type="match status" value="1"/>
</dbReference>
<evidence type="ECO:0000313" key="10">
    <source>
        <dbReference type="EMBL" id="TCO72097.1"/>
    </source>
</evidence>
<dbReference type="EC" id="2.5.1.19" evidence="8"/>
<keyword evidence="6 8" id="KW-0057">Aromatic amino acid biosynthesis</keyword>
<dbReference type="InterPro" id="IPR013792">
    <property type="entry name" value="RNA3'P_cycl/enolpyr_Trfase_a/b"/>
</dbReference>
<feature type="binding site" evidence="8">
    <location>
        <position position="174"/>
    </location>
    <ligand>
        <name>3-phosphoshikimate</name>
        <dbReference type="ChEBI" id="CHEBI:145989"/>
    </ligand>
</feature>
<comment type="pathway">
    <text evidence="1 8">Metabolic intermediate biosynthesis; chorismate biosynthesis; chorismate from D-erythrose 4-phosphate and phosphoenolpyruvate: step 6/7.</text>
</comment>
<evidence type="ECO:0000256" key="5">
    <source>
        <dbReference type="ARBA" id="ARBA00022679"/>
    </source>
</evidence>
<evidence type="ECO:0000256" key="1">
    <source>
        <dbReference type="ARBA" id="ARBA00004811"/>
    </source>
</evidence>
<dbReference type="GO" id="GO:0009423">
    <property type="term" value="P:chorismate biosynthetic process"/>
    <property type="evidence" value="ECO:0007669"/>
    <property type="project" value="UniProtKB-UniRule"/>
</dbReference>
<dbReference type="OrthoDB" id="9809920at2"/>
<evidence type="ECO:0000256" key="2">
    <source>
        <dbReference type="ARBA" id="ARBA00009948"/>
    </source>
</evidence>